<sequence length="90" mass="10491">MRAKHIHLFQLPYLLLLCTHQPCIFQLPHVHLLRNGHFEFALLLSPRTIANISGLVHFGYHNFHNLFRVQLPNDQVSNGLPENVSYRPTQ</sequence>
<dbReference type="EMBL" id="CAVMJV010000003">
    <property type="protein sequence ID" value="CAK5017594.1"/>
    <property type="molecule type" value="Genomic_DNA"/>
</dbReference>
<protein>
    <submittedName>
        <fullName evidence="1">Uncharacterized protein</fullName>
    </submittedName>
</protein>
<evidence type="ECO:0000313" key="1">
    <source>
        <dbReference type="EMBL" id="CAK5017594.1"/>
    </source>
</evidence>
<keyword evidence="2" id="KW-1185">Reference proteome</keyword>
<accession>A0ACB0XU34</accession>
<proteinExistence type="predicted"/>
<reference evidence="1" key="1">
    <citation type="submission" date="2023-11" db="EMBL/GenBank/DDBJ databases">
        <authorList>
            <person name="Poullet M."/>
        </authorList>
    </citation>
    <scope>NUCLEOTIDE SEQUENCE</scope>
    <source>
        <strain evidence="1">E1834</strain>
    </source>
</reference>
<evidence type="ECO:0000313" key="2">
    <source>
        <dbReference type="Proteomes" id="UP001497535"/>
    </source>
</evidence>
<dbReference type="Proteomes" id="UP001497535">
    <property type="component" value="Unassembled WGS sequence"/>
</dbReference>
<name>A0ACB0XU34_MELEN</name>
<gene>
    <name evidence="1" type="ORF">MENTE1834_LOCUS3566</name>
</gene>
<organism evidence="1 2">
    <name type="scientific">Meloidogyne enterolobii</name>
    <name type="common">Root-knot nematode worm</name>
    <name type="synonym">Meloidogyne mayaguensis</name>
    <dbReference type="NCBI Taxonomy" id="390850"/>
    <lineage>
        <taxon>Eukaryota</taxon>
        <taxon>Metazoa</taxon>
        <taxon>Ecdysozoa</taxon>
        <taxon>Nematoda</taxon>
        <taxon>Chromadorea</taxon>
        <taxon>Rhabditida</taxon>
        <taxon>Tylenchina</taxon>
        <taxon>Tylenchomorpha</taxon>
        <taxon>Tylenchoidea</taxon>
        <taxon>Meloidogynidae</taxon>
        <taxon>Meloidogyninae</taxon>
        <taxon>Meloidogyne</taxon>
    </lineage>
</organism>
<comment type="caution">
    <text evidence="1">The sequence shown here is derived from an EMBL/GenBank/DDBJ whole genome shotgun (WGS) entry which is preliminary data.</text>
</comment>